<gene>
    <name evidence="1" type="ORF">S01H1_83074</name>
</gene>
<proteinExistence type="predicted"/>
<name>X0Z261_9ZZZZ</name>
<dbReference type="AlphaFoldDB" id="X0Z261"/>
<reference evidence="1" key="1">
    <citation type="journal article" date="2014" name="Front. Microbiol.">
        <title>High frequency of phylogenetically diverse reductive dehalogenase-homologous genes in deep subseafloor sedimentary metagenomes.</title>
        <authorList>
            <person name="Kawai M."/>
            <person name="Futagami T."/>
            <person name="Toyoda A."/>
            <person name="Takaki Y."/>
            <person name="Nishi S."/>
            <person name="Hori S."/>
            <person name="Arai W."/>
            <person name="Tsubouchi T."/>
            <person name="Morono Y."/>
            <person name="Uchiyama I."/>
            <person name="Ito T."/>
            <person name="Fujiyama A."/>
            <person name="Inagaki F."/>
            <person name="Takami H."/>
        </authorList>
    </citation>
    <scope>NUCLEOTIDE SEQUENCE</scope>
    <source>
        <strain evidence="1">Expedition CK06-06</strain>
    </source>
</reference>
<dbReference type="EMBL" id="BARS01056400">
    <property type="protein sequence ID" value="GAG42726.1"/>
    <property type="molecule type" value="Genomic_DNA"/>
</dbReference>
<evidence type="ECO:0000313" key="1">
    <source>
        <dbReference type="EMBL" id="GAG42726.1"/>
    </source>
</evidence>
<organism evidence="1">
    <name type="scientific">marine sediment metagenome</name>
    <dbReference type="NCBI Taxonomy" id="412755"/>
    <lineage>
        <taxon>unclassified sequences</taxon>
        <taxon>metagenomes</taxon>
        <taxon>ecological metagenomes</taxon>
    </lineage>
</organism>
<sequence length="164" mass="17856">GGVYGNTTNPSGCCTLSLDDATWTIHLQKVPYSITSPVYEAISGNTTLTYYATPFTPGSPPADSLCVVWGRVKDKHGNPYVGAKVSIWMDAYPVTFGGILIDVATKSVVYTDTLGIFEFSDGIYYSSSLNPSNLKWKVQVKTTNWLWEGSVTVPSQGSWEIEIP</sequence>
<comment type="caution">
    <text evidence="1">The sequence shown here is derived from an EMBL/GenBank/DDBJ whole genome shotgun (WGS) entry which is preliminary data.</text>
</comment>
<accession>X0Z261</accession>
<protein>
    <recommendedName>
        <fullName evidence="2">Carboxypeptidase regulatory-like domain-containing protein</fullName>
    </recommendedName>
</protein>
<evidence type="ECO:0008006" key="2">
    <source>
        <dbReference type="Google" id="ProtNLM"/>
    </source>
</evidence>
<feature type="non-terminal residue" evidence="1">
    <location>
        <position position="1"/>
    </location>
</feature>